<evidence type="ECO:0000256" key="3">
    <source>
        <dbReference type="ARBA" id="ARBA00022741"/>
    </source>
</evidence>
<dbReference type="InterPro" id="IPR002312">
    <property type="entry name" value="Asp/Asn-tRNA-synth_IIb"/>
</dbReference>
<dbReference type="GO" id="GO:0006422">
    <property type="term" value="P:aspartyl-tRNA aminoacylation"/>
    <property type="evidence" value="ECO:0007669"/>
    <property type="project" value="TreeGrafter"/>
</dbReference>
<dbReference type="Proteomes" id="UP000092445">
    <property type="component" value="Unassembled WGS sequence"/>
</dbReference>
<dbReference type="InterPro" id="IPR006195">
    <property type="entry name" value="aa-tRNA-synth_II"/>
</dbReference>
<reference evidence="8" key="2">
    <citation type="submission" date="2020-05" db="UniProtKB">
        <authorList>
            <consortium name="EnsemblMetazoa"/>
        </authorList>
    </citation>
    <scope>IDENTIFICATION</scope>
    <source>
        <strain evidence="8">IAEA</strain>
    </source>
</reference>
<dbReference type="Gene3D" id="3.30.1360.30">
    <property type="entry name" value="GAD-like domain"/>
    <property type="match status" value="2"/>
</dbReference>
<dbReference type="GO" id="GO:0005524">
    <property type="term" value="F:ATP binding"/>
    <property type="evidence" value="ECO:0007669"/>
    <property type="project" value="UniProtKB-KW"/>
</dbReference>
<organism evidence="8 9">
    <name type="scientific">Glossina pallidipes</name>
    <name type="common">Tsetse fly</name>
    <dbReference type="NCBI Taxonomy" id="7398"/>
    <lineage>
        <taxon>Eukaryota</taxon>
        <taxon>Metazoa</taxon>
        <taxon>Ecdysozoa</taxon>
        <taxon>Arthropoda</taxon>
        <taxon>Hexapoda</taxon>
        <taxon>Insecta</taxon>
        <taxon>Pterygota</taxon>
        <taxon>Neoptera</taxon>
        <taxon>Endopterygota</taxon>
        <taxon>Diptera</taxon>
        <taxon>Brachycera</taxon>
        <taxon>Muscomorpha</taxon>
        <taxon>Hippoboscoidea</taxon>
        <taxon>Glossinidae</taxon>
        <taxon>Glossina</taxon>
    </lineage>
</organism>
<keyword evidence="9" id="KW-1185">Reference proteome</keyword>
<evidence type="ECO:0000313" key="8">
    <source>
        <dbReference type="EnsemblMetazoa" id="GPAI000675-PA"/>
    </source>
</evidence>
<reference evidence="9" key="1">
    <citation type="submission" date="2014-03" db="EMBL/GenBank/DDBJ databases">
        <authorList>
            <person name="Aksoy S."/>
            <person name="Warren W."/>
            <person name="Wilson R.K."/>
        </authorList>
    </citation>
    <scope>NUCLEOTIDE SEQUENCE [LARGE SCALE GENOMIC DNA]</scope>
    <source>
        <strain evidence="9">IAEA</strain>
    </source>
</reference>
<comment type="similarity">
    <text evidence="1">Belongs to the class-II aminoacyl-tRNA synthetase family. Type 1 subfamily.</text>
</comment>
<dbReference type="PANTHER" id="PTHR22594">
    <property type="entry name" value="ASPARTYL/LYSYL-TRNA SYNTHETASE"/>
    <property type="match status" value="1"/>
</dbReference>
<dbReference type="PROSITE" id="PS50862">
    <property type="entry name" value="AA_TRNA_LIGASE_II"/>
    <property type="match status" value="1"/>
</dbReference>
<evidence type="ECO:0000256" key="1">
    <source>
        <dbReference type="ARBA" id="ARBA00006303"/>
    </source>
</evidence>
<evidence type="ECO:0000256" key="4">
    <source>
        <dbReference type="ARBA" id="ARBA00022840"/>
    </source>
</evidence>
<dbReference type="EnsemblMetazoa" id="GPAI000675-RA">
    <property type="protein sequence ID" value="GPAI000675-PA"/>
    <property type="gene ID" value="GPAI000675"/>
</dbReference>
<dbReference type="PRINTS" id="PR01042">
    <property type="entry name" value="TRNASYNTHASP"/>
</dbReference>
<dbReference type="VEuPathDB" id="VectorBase:GPAI000675"/>
<keyword evidence="6" id="KW-0030">Aminoacyl-tRNA synthetase</keyword>
<dbReference type="Gene3D" id="3.30.930.10">
    <property type="entry name" value="Bira Bifunctional Protein, Domain 2"/>
    <property type="match status" value="2"/>
</dbReference>
<dbReference type="InterPro" id="IPR004364">
    <property type="entry name" value="Aa-tRNA-synt_II"/>
</dbReference>
<dbReference type="SUPFAM" id="SSF55681">
    <property type="entry name" value="Class II aaRS and biotin synthetases"/>
    <property type="match status" value="1"/>
</dbReference>
<dbReference type="Pfam" id="PF00152">
    <property type="entry name" value="tRNA-synt_2"/>
    <property type="match status" value="2"/>
</dbReference>
<evidence type="ECO:0000256" key="2">
    <source>
        <dbReference type="ARBA" id="ARBA00022598"/>
    </source>
</evidence>
<evidence type="ECO:0000256" key="5">
    <source>
        <dbReference type="ARBA" id="ARBA00022917"/>
    </source>
</evidence>
<evidence type="ECO:0000259" key="7">
    <source>
        <dbReference type="PROSITE" id="PS50862"/>
    </source>
</evidence>
<name>A0A1A9Z132_GLOPL</name>
<dbReference type="InterPro" id="IPR004115">
    <property type="entry name" value="GAD-like_sf"/>
</dbReference>
<feature type="domain" description="Aminoacyl-transfer RNA synthetases class-II family profile" evidence="7">
    <location>
        <begin position="1"/>
        <end position="268"/>
    </location>
</feature>
<dbReference type="GO" id="GO:0004815">
    <property type="term" value="F:aspartate-tRNA ligase activity"/>
    <property type="evidence" value="ECO:0007669"/>
    <property type="project" value="TreeGrafter"/>
</dbReference>
<accession>A0A1A9Z132</accession>
<evidence type="ECO:0000313" key="9">
    <source>
        <dbReference type="Proteomes" id="UP000092445"/>
    </source>
</evidence>
<keyword evidence="2" id="KW-0436">Ligase</keyword>
<keyword evidence="3" id="KW-0547">Nucleotide-binding</keyword>
<keyword evidence="5" id="KW-0648">Protein biosynthesis</keyword>
<sequence>MISGIDRYYQIARCFRDEDLRSDRQPEFTQVDCELCFADGKMLSYSDAINKFGSDKPDLRNPIKLINITNILNKKNIIYKNSFISAIKCSSQISLNQDQIEEYRKYVISHGENSSTLEVAGKLRLKLGLDFNLTDLNSWHPIWITNYPLFKLEKNHQFSSMHHPFTAPDNMNLELLDFPLKVKSTAYDLVINGCELGSGSSRIHKHQIQKKIFKILGMNNNKQKQEFGFFLDALRYGAPPHAGFAFGLDRVIMLISNMHKIRNVIAFPKTTSAADLMTNSPKEIN</sequence>
<dbReference type="GO" id="GO:0005737">
    <property type="term" value="C:cytoplasm"/>
    <property type="evidence" value="ECO:0007669"/>
    <property type="project" value="InterPro"/>
</dbReference>
<dbReference type="PANTHER" id="PTHR22594:SF5">
    <property type="entry name" value="ASPARTATE--TRNA LIGASE, MITOCHONDRIAL"/>
    <property type="match status" value="1"/>
</dbReference>
<protein>
    <recommendedName>
        <fullName evidence="7">Aminoacyl-transfer RNA synthetases class-II family profile domain-containing protein</fullName>
    </recommendedName>
</protein>
<dbReference type="STRING" id="7398.A0A1A9Z132"/>
<dbReference type="AlphaFoldDB" id="A0A1A9Z132"/>
<dbReference type="InterPro" id="IPR045864">
    <property type="entry name" value="aa-tRNA-synth_II/BPL/LPL"/>
</dbReference>
<keyword evidence="4" id="KW-0067">ATP-binding</keyword>
<evidence type="ECO:0000256" key="6">
    <source>
        <dbReference type="ARBA" id="ARBA00023146"/>
    </source>
</evidence>
<proteinExistence type="inferred from homology"/>